<keyword evidence="2" id="KW-1185">Reference proteome</keyword>
<evidence type="ECO:0000313" key="1">
    <source>
        <dbReference type="EMBL" id="MDL2418877.1"/>
    </source>
</evidence>
<dbReference type="EMBL" id="JASWHZ010000001">
    <property type="protein sequence ID" value="MDL2418877.1"/>
    <property type="molecule type" value="Genomic_DNA"/>
</dbReference>
<comment type="caution">
    <text evidence="1">The sequence shown here is derived from an EMBL/GenBank/DDBJ whole genome shotgun (WGS) entry which is preliminary data.</text>
</comment>
<proteinExistence type="predicted"/>
<evidence type="ECO:0000313" key="2">
    <source>
        <dbReference type="Proteomes" id="UP001229716"/>
    </source>
</evidence>
<dbReference type="Proteomes" id="UP001229716">
    <property type="component" value="Unassembled WGS sequence"/>
</dbReference>
<reference evidence="1 2" key="1">
    <citation type="journal article" date="2023" name="Int. J. Mol. Sci.">
        <title>Pathogenicity and Genomic Characterization of a Novel Genospecies, Bacillus shihchuchen, of the Bacillus cereus Group Isolated from Chinese Softshell Turtle (Pelodiscus sinensis).</title>
        <authorList>
            <person name="Cheng L.W."/>
            <person name="Byadgi O.V."/>
            <person name="Tsai C.E."/>
            <person name="Wang P.C."/>
            <person name="Chen S.C."/>
        </authorList>
    </citation>
    <scope>NUCLEOTIDE SEQUENCE [LARGE SCALE GENOMIC DNA]</scope>
    <source>
        <strain evidence="1 2">QF108-045</strain>
    </source>
</reference>
<accession>A0ABT7KYD2</accession>
<gene>
    <name evidence="1" type="ORF">P6F46_22215</name>
</gene>
<organism evidence="1 2">
    <name type="scientific">Bacillus shihchuchen</name>
    <dbReference type="NCBI Taxonomy" id="3036942"/>
    <lineage>
        <taxon>Bacteria</taxon>
        <taxon>Bacillati</taxon>
        <taxon>Bacillota</taxon>
        <taxon>Bacilli</taxon>
        <taxon>Bacillales</taxon>
        <taxon>Bacillaceae</taxon>
        <taxon>Bacillus</taxon>
        <taxon>Bacillus cereus group</taxon>
    </lineage>
</organism>
<name>A0ABT7KYD2_9BACI</name>
<sequence>MGAKNGRITDIKPKIIMKNSIFFNNLNDVIIKNKNNPKPNNPGWIYPKNRVIGNNIIAIL</sequence>
<protein>
    <submittedName>
        <fullName evidence="1">Uncharacterized protein</fullName>
    </submittedName>
</protein>